<dbReference type="EMBL" id="JAFIQS020000009">
    <property type="protein sequence ID" value="KAH9477933.1"/>
    <property type="molecule type" value="Genomic_DNA"/>
</dbReference>
<keyword evidence="2" id="KW-1185">Reference proteome</keyword>
<evidence type="ECO:0000313" key="1">
    <source>
        <dbReference type="EMBL" id="KAH9477933.1"/>
    </source>
</evidence>
<organism evidence="1 2">
    <name type="scientific">Psilocybe cubensis</name>
    <name type="common">Psychedelic mushroom</name>
    <name type="synonym">Stropharia cubensis</name>
    <dbReference type="NCBI Taxonomy" id="181762"/>
    <lineage>
        <taxon>Eukaryota</taxon>
        <taxon>Fungi</taxon>
        <taxon>Dikarya</taxon>
        <taxon>Basidiomycota</taxon>
        <taxon>Agaricomycotina</taxon>
        <taxon>Agaricomycetes</taxon>
        <taxon>Agaricomycetidae</taxon>
        <taxon>Agaricales</taxon>
        <taxon>Agaricineae</taxon>
        <taxon>Strophariaceae</taxon>
        <taxon>Psilocybe</taxon>
    </lineage>
</organism>
<dbReference type="Proteomes" id="UP000664032">
    <property type="component" value="Unassembled WGS sequence"/>
</dbReference>
<evidence type="ECO:0000313" key="2">
    <source>
        <dbReference type="Proteomes" id="UP000664032"/>
    </source>
</evidence>
<comment type="caution">
    <text evidence="1">The sequence shown here is derived from an EMBL/GenBank/DDBJ whole genome shotgun (WGS) entry which is preliminary data.</text>
</comment>
<sequence>MAPEIQTTITPHSQKPYVSRTYPSAEELDKIIHHATVAQKDWKKVPVEERIAIGRKFMEEFRKMSDEIPLELSLQMGRPVSQGAGEIRGFLERSEYMLNIAASSLADVTLESTDKPGFRRYIKRVPLGVVLVIAPWNFPYLVSVNSVLPAIIAGNAVLLKPSPQTPLTAERFALALTRAGVPEHIIQVVHMSPELTTRAINNPAVDFVSFTGSVQGGASVSKTAANAVGFKGVALELGGKDPAYVRADANLDYTVPELVDGAFFNSGQSCCAVERIYVHEAIYDTFVEKFVEHTKPYRLGDPTLKETNLGPVVSLASAERIRKQVADAVAAGAKNLLPESFFPQAKTGTTYVAPQVLVDVDHTMDVMKEETFGPVVGIQKVSSDDEAIKLMNDSRYGLTASIWTNANDNPDSEKAFLQILEELETGTVFLNRCDYLDPALAWCGVKDSGRGVSLSKFGYDQLTRAQSVHMKIKTSSYISRQVLDSSLDSQN</sequence>
<accession>A0ACB8GQC0</accession>
<gene>
    <name evidence="1" type="ORF">JR316_0010165</name>
</gene>
<name>A0ACB8GQC0_PSICU</name>
<proteinExistence type="predicted"/>
<reference evidence="1" key="1">
    <citation type="submission" date="2021-10" db="EMBL/GenBank/DDBJ databases">
        <title>Psilocybe cubensis genome.</title>
        <authorList>
            <person name="Mckernan K.J."/>
            <person name="Crawford S."/>
            <person name="Trippe A."/>
            <person name="Kane L.T."/>
            <person name="Mclaughlin S."/>
        </authorList>
    </citation>
    <scope>NUCLEOTIDE SEQUENCE</scope>
    <source>
        <strain evidence="1">MGC-MH-2018</strain>
    </source>
</reference>
<protein>
    <submittedName>
        <fullName evidence="1">Succinate-semialdehyde dehydrogenase [NADP(+)]</fullName>
    </submittedName>
</protein>